<dbReference type="EMBL" id="FQWZ01000002">
    <property type="protein sequence ID" value="SHG68090.1"/>
    <property type="molecule type" value="Genomic_DNA"/>
</dbReference>
<dbReference type="STRING" id="490188.SAMN04488068_1073"/>
<evidence type="ECO:0000313" key="3">
    <source>
        <dbReference type="Proteomes" id="UP000199758"/>
    </source>
</evidence>
<proteinExistence type="predicted"/>
<protein>
    <recommendedName>
        <fullName evidence="4">Tat (Twin-arginine translocation) pathway signal sequence</fullName>
    </recommendedName>
</protein>
<dbReference type="InterPro" id="IPR019546">
    <property type="entry name" value="TAT_signal_bac_arc"/>
</dbReference>
<dbReference type="RefSeq" id="WP_072894955.1">
    <property type="nucleotide sequence ID" value="NZ_FQWZ01000002.1"/>
</dbReference>
<evidence type="ECO:0008006" key="4">
    <source>
        <dbReference type="Google" id="ProtNLM"/>
    </source>
</evidence>
<keyword evidence="3" id="KW-1185">Reference proteome</keyword>
<accession>A0A1M5LT58</accession>
<organism evidence="2 3">
    <name type="scientific">Hydrocarboniphaga daqingensis</name>
    <dbReference type="NCBI Taxonomy" id="490188"/>
    <lineage>
        <taxon>Bacteria</taxon>
        <taxon>Pseudomonadati</taxon>
        <taxon>Pseudomonadota</taxon>
        <taxon>Gammaproteobacteria</taxon>
        <taxon>Nevskiales</taxon>
        <taxon>Nevskiaceae</taxon>
        <taxon>Hydrocarboniphaga</taxon>
    </lineage>
</organism>
<evidence type="ECO:0000256" key="1">
    <source>
        <dbReference type="ARBA" id="ARBA00022729"/>
    </source>
</evidence>
<name>A0A1M5LT58_9GAMM</name>
<gene>
    <name evidence="2" type="ORF">SAMN04488068_1073</name>
</gene>
<dbReference type="InterPro" id="IPR006311">
    <property type="entry name" value="TAT_signal"/>
</dbReference>
<dbReference type="PROSITE" id="PS51318">
    <property type="entry name" value="TAT"/>
    <property type="match status" value="1"/>
</dbReference>
<reference evidence="2 3" key="1">
    <citation type="submission" date="2016-11" db="EMBL/GenBank/DDBJ databases">
        <authorList>
            <person name="Jaros S."/>
            <person name="Januszkiewicz K."/>
            <person name="Wedrychowicz H."/>
        </authorList>
    </citation>
    <scope>NUCLEOTIDE SEQUENCE [LARGE SCALE GENOMIC DNA]</scope>
    <source>
        <strain evidence="2 3">CGMCC 1.7049</strain>
    </source>
</reference>
<sequence>MSRTLSSPGTGIDRRQFLKLSAGGTATLALLGASSQLTGCSATVIAAPGMQFLTPDDVALFTALLPVVNGTAYPAADAAVRDRALQRIDEACALLQAPARAELRKLIGLLHLRVFRRLVCGVSTGWDQASAGELTAFLQRWRDSRVGLFNAGYRALTKLAAVGWWSQAASWPGSTYPGPPAWALAALNAPSA</sequence>
<keyword evidence="1" id="KW-0732">Signal</keyword>
<dbReference type="Pfam" id="PF10518">
    <property type="entry name" value="TAT_signal"/>
    <property type="match status" value="1"/>
</dbReference>
<evidence type="ECO:0000313" key="2">
    <source>
        <dbReference type="EMBL" id="SHG68090.1"/>
    </source>
</evidence>
<dbReference type="OrthoDB" id="6398409at2"/>
<dbReference type="AlphaFoldDB" id="A0A1M5LT58"/>
<dbReference type="Proteomes" id="UP000199758">
    <property type="component" value="Unassembled WGS sequence"/>
</dbReference>